<comment type="caution">
    <text evidence="2">The sequence shown here is derived from an EMBL/GenBank/DDBJ whole genome shotgun (WGS) entry which is preliminary data.</text>
</comment>
<dbReference type="InterPro" id="IPR013149">
    <property type="entry name" value="ADH-like_C"/>
</dbReference>
<gene>
    <name evidence="2" type="ORF">BCM02_101748</name>
</gene>
<dbReference type="CDD" id="cd08276">
    <property type="entry name" value="MDR7"/>
    <property type="match status" value="1"/>
</dbReference>
<protein>
    <submittedName>
        <fullName evidence="2">Zinc-binding dehydrogenase</fullName>
    </submittedName>
</protein>
<dbReference type="Gene3D" id="3.40.50.720">
    <property type="entry name" value="NAD(P)-binding Rossmann-like Domain"/>
    <property type="match status" value="1"/>
</dbReference>
<dbReference type="EMBL" id="VNHS01000001">
    <property type="protein sequence ID" value="TYP79627.1"/>
    <property type="molecule type" value="Genomic_DNA"/>
</dbReference>
<evidence type="ECO:0000313" key="2">
    <source>
        <dbReference type="EMBL" id="TYP79627.1"/>
    </source>
</evidence>
<dbReference type="PANTHER" id="PTHR45033:SF2">
    <property type="entry name" value="ZINC-TYPE ALCOHOL DEHYDROGENASE-LIKE PROTEIN C1773.06C"/>
    <property type="match status" value="1"/>
</dbReference>
<dbReference type="InterPro" id="IPR052711">
    <property type="entry name" value="Zinc_ADH-like"/>
</dbReference>
<dbReference type="InterPro" id="IPR036291">
    <property type="entry name" value="NAD(P)-bd_dom_sf"/>
</dbReference>
<proteinExistence type="predicted"/>
<dbReference type="PANTHER" id="PTHR45033">
    <property type="match status" value="1"/>
</dbReference>
<dbReference type="GO" id="GO:0016491">
    <property type="term" value="F:oxidoreductase activity"/>
    <property type="evidence" value="ECO:0007669"/>
    <property type="project" value="InterPro"/>
</dbReference>
<reference evidence="2 3" key="1">
    <citation type="submission" date="2019-07" db="EMBL/GenBank/DDBJ databases">
        <title>Genomic Encyclopedia of Type Strains, Phase III (KMG-III): the genomes of soil and plant-associated and newly described type strains.</title>
        <authorList>
            <person name="Whitman W."/>
        </authorList>
    </citation>
    <scope>NUCLEOTIDE SEQUENCE [LARGE SCALE GENOMIC DNA]</scope>
    <source>
        <strain evidence="2 3">BL24</strain>
    </source>
</reference>
<dbReference type="InterPro" id="IPR020843">
    <property type="entry name" value="ER"/>
</dbReference>
<keyword evidence="3" id="KW-1185">Reference proteome</keyword>
<evidence type="ECO:0000313" key="3">
    <source>
        <dbReference type="Proteomes" id="UP000323257"/>
    </source>
</evidence>
<dbReference type="SUPFAM" id="SSF51735">
    <property type="entry name" value="NAD(P)-binding Rossmann-fold domains"/>
    <property type="match status" value="1"/>
</dbReference>
<evidence type="ECO:0000259" key="1">
    <source>
        <dbReference type="SMART" id="SM00829"/>
    </source>
</evidence>
<sequence length="252" mass="26526">MRHIHPTMVDGSPAAPLRREHAWQSAARAASRVCRDRRERTVSVPEYLTDPEAAALPCAGVTAWHAIVEEGRVKAGDTVVVQGTGGVPLFALQFAKLHGATVIVASGSDEKLACAKALGADHGINYRSTPNWEETVRAITGGEGADHVLDVGGAATLGRSVNAVRTGGRVSIVGILSGARASDLDLIAVLQKKITLQGINVGSRAMFEAMNRALAAGRVRPAIDGVYPFEDAVNALRRLEQGAHFGKIVIAF</sequence>
<dbReference type="AlphaFoldDB" id="A0A5S5CL85"/>
<organism evidence="2 3">
    <name type="scientific">Paenibacillus methanolicus</name>
    <dbReference type="NCBI Taxonomy" id="582686"/>
    <lineage>
        <taxon>Bacteria</taxon>
        <taxon>Bacillati</taxon>
        <taxon>Bacillota</taxon>
        <taxon>Bacilli</taxon>
        <taxon>Bacillales</taxon>
        <taxon>Paenibacillaceae</taxon>
        <taxon>Paenibacillus</taxon>
    </lineage>
</organism>
<dbReference type="Proteomes" id="UP000323257">
    <property type="component" value="Unassembled WGS sequence"/>
</dbReference>
<feature type="domain" description="Enoyl reductase (ER)" evidence="1">
    <location>
        <begin position="2"/>
        <end position="250"/>
    </location>
</feature>
<dbReference type="SMART" id="SM00829">
    <property type="entry name" value="PKS_ER"/>
    <property type="match status" value="1"/>
</dbReference>
<name>A0A5S5CL85_9BACL</name>
<accession>A0A5S5CL85</accession>
<dbReference type="Gene3D" id="3.90.180.10">
    <property type="entry name" value="Medium-chain alcohol dehydrogenases, catalytic domain"/>
    <property type="match status" value="1"/>
</dbReference>
<dbReference type="Pfam" id="PF00107">
    <property type="entry name" value="ADH_zinc_N"/>
    <property type="match status" value="1"/>
</dbReference>